<name>A0A1I1M5X0_9RHOB</name>
<dbReference type="SUPFAM" id="SSF51294">
    <property type="entry name" value="Hedgehog/intein (Hint) domain"/>
    <property type="match status" value="1"/>
</dbReference>
<evidence type="ECO:0000259" key="2">
    <source>
        <dbReference type="Pfam" id="PF13403"/>
    </source>
</evidence>
<dbReference type="AlphaFoldDB" id="A0A1I1M5X0"/>
<dbReference type="RefSeq" id="WP_093448075.1">
    <property type="nucleotide sequence ID" value="NZ_FNZG01000001.1"/>
</dbReference>
<feature type="domain" description="Hedgehog/Intein (Hint)" evidence="2">
    <location>
        <begin position="171"/>
        <end position="316"/>
    </location>
</feature>
<dbReference type="EMBL" id="FOLX01000001">
    <property type="protein sequence ID" value="SFC80829.1"/>
    <property type="molecule type" value="Genomic_DNA"/>
</dbReference>
<reference evidence="3 4" key="1">
    <citation type="submission" date="2016-10" db="EMBL/GenBank/DDBJ databases">
        <authorList>
            <person name="de Groot N.N."/>
        </authorList>
    </citation>
    <scope>NUCLEOTIDE SEQUENCE [LARGE SCALE GENOMIC DNA]</scope>
    <source>
        <strain evidence="3 4">DSM 29619</strain>
    </source>
</reference>
<dbReference type="Pfam" id="PF13403">
    <property type="entry name" value="Hint_2"/>
    <property type="match status" value="1"/>
</dbReference>
<feature type="region of interest" description="Disordered" evidence="1">
    <location>
        <begin position="366"/>
        <end position="389"/>
    </location>
</feature>
<proteinExistence type="predicted"/>
<dbReference type="Gene3D" id="2.170.16.10">
    <property type="entry name" value="Hedgehog/Intein (Hint) domain"/>
    <property type="match status" value="1"/>
</dbReference>
<sequence length="389" mass="42181">MATNVTISTLYLGTFADLDTFEGDNDMENPGALIGTYGSVGAPLYKDRTDVVTNSPLDGFGSDTNDALTADHSDTGTPDTISYDLGGGPVVSQVDSMALVTGTVTFADGATLTDNFVVFQDQTGALFLTIYDSQATLDDKGVTSFSISSVNSTGYDGLSQTTRDELNFVACFTDDAMILTPQGMVPITALKTGDMVMTRDHGPQPIRWIGGTTIPRATLEARPQLRPFRIKADCFGPGMPLRDITLSPQHRVLIGGPLMRNMFDQSEMLIAVKHLEKLRRVQQPRVKGDVTYRHILFDRHEVIYANGLQTESLLIGDEARRKLPRALLEEIDTLVPQISQSPAAQPPARVLARGHQARLLTERLRRRRAHGRSHDGSAIAPSAPGVAGE</sequence>
<dbReference type="OrthoDB" id="7742354at2"/>
<dbReference type="InterPro" id="IPR036844">
    <property type="entry name" value="Hint_dom_sf"/>
</dbReference>
<dbReference type="STRING" id="517719.SAMN05421762_2277"/>
<dbReference type="InterPro" id="IPR028992">
    <property type="entry name" value="Hedgehog/Intein_dom"/>
</dbReference>
<evidence type="ECO:0000256" key="1">
    <source>
        <dbReference type="SAM" id="MobiDB-lite"/>
    </source>
</evidence>
<accession>A0A1I1M5X0</accession>
<dbReference type="Proteomes" id="UP000231644">
    <property type="component" value="Unassembled WGS sequence"/>
</dbReference>
<keyword evidence="4" id="KW-1185">Reference proteome</keyword>
<evidence type="ECO:0000313" key="3">
    <source>
        <dbReference type="EMBL" id="SFC80829.1"/>
    </source>
</evidence>
<gene>
    <name evidence="3" type="ORF">SAMN05421762_2277</name>
</gene>
<protein>
    <submittedName>
        <fullName evidence="3">Hint domain-containing protein</fullName>
    </submittedName>
</protein>
<evidence type="ECO:0000313" key="4">
    <source>
        <dbReference type="Proteomes" id="UP000231644"/>
    </source>
</evidence>
<organism evidence="3 4">
    <name type="scientific">Pseudooceanicola nitratireducens</name>
    <dbReference type="NCBI Taxonomy" id="517719"/>
    <lineage>
        <taxon>Bacteria</taxon>
        <taxon>Pseudomonadati</taxon>
        <taxon>Pseudomonadota</taxon>
        <taxon>Alphaproteobacteria</taxon>
        <taxon>Rhodobacterales</taxon>
        <taxon>Paracoccaceae</taxon>
        <taxon>Pseudooceanicola</taxon>
    </lineage>
</organism>